<evidence type="ECO:0000313" key="3">
    <source>
        <dbReference type="Proteomes" id="UP001145094"/>
    </source>
</evidence>
<evidence type="ECO:0000259" key="1">
    <source>
        <dbReference type="SMART" id="SM00481"/>
    </source>
</evidence>
<reference evidence="2" key="2">
    <citation type="submission" date="2022-11" db="EMBL/GenBank/DDBJ databases">
        <title>Draft genome sequence of Sellimonas catena strain 18CBH55.</title>
        <authorList>
            <person name="Atsushi H."/>
            <person name="Moriya O."/>
            <person name="Mitsuo S."/>
        </authorList>
    </citation>
    <scope>NUCLEOTIDE SEQUENCE</scope>
    <source>
        <strain evidence="2">18CBH55</strain>
    </source>
</reference>
<dbReference type="AlphaFoldDB" id="A0A9W6CCT5"/>
<comment type="caution">
    <text evidence="2">The sequence shown here is derived from an EMBL/GenBank/DDBJ whole genome shotgun (WGS) entry which is preliminary data.</text>
</comment>
<dbReference type="NCBIfam" id="NF006702">
    <property type="entry name" value="PRK09248.1"/>
    <property type="match status" value="1"/>
</dbReference>
<dbReference type="InterPro" id="IPR003141">
    <property type="entry name" value="Pol/His_phosphatase_N"/>
</dbReference>
<sequence length="238" mass="26625">MKILVDSHSHTVVSGHAYSTRMEMIQAAKNRGLEALALTEHAPEMPGACHEFYFQNYTVVPREVDGLHILMGVELNIMDEYGTVDLPAGVLKSMDLAIASIHGPCYGESRSRELNTQAYLNVMKNPYIHIIGHPDDGRFPIDYEKLVRGAKETNTLLEMNNSSLRPGGFRVNTKVNAKEILELCKKEGVYITTGSDAHIDADAGEFSCIEKILQETDFPEELIATTSYEKFYSLIKRK</sequence>
<dbReference type="CDD" id="cd07437">
    <property type="entry name" value="PHP_HisPPase_Ycdx_like"/>
    <property type="match status" value="1"/>
</dbReference>
<gene>
    <name evidence="2" type="ORF">Selli2_03730</name>
</gene>
<dbReference type="SUPFAM" id="SSF89550">
    <property type="entry name" value="PHP domain-like"/>
    <property type="match status" value="1"/>
</dbReference>
<proteinExistence type="predicted"/>
<dbReference type="InterPro" id="IPR004013">
    <property type="entry name" value="PHP_dom"/>
</dbReference>
<dbReference type="Proteomes" id="UP001145094">
    <property type="component" value="Unassembled WGS sequence"/>
</dbReference>
<dbReference type="GO" id="GO:0005829">
    <property type="term" value="C:cytosol"/>
    <property type="evidence" value="ECO:0007669"/>
    <property type="project" value="TreeGrafter"/>
</dbReference>
<dbReference type="Pfam" id="PF02811">
    <property type="entry name" value="PHP"/>
    <property type="match status" value="1"/>
</dbReference>
<reference evidence="2" key="3">
    <citation type="journal article" date="2023" name="Int. J. Syst. Evol. Microbiol.">
        <title>Sellimonas catena sp. nov., isolated from human faeces.</title>
        <authorList>
            <person name="Hisatomi A."/>
            <person name="Ohkuma M."/>
            <person name="Sakamoto M."/>
        </authorList>
    </citation>
    <scope>NUCLEOTIDE SEQUENCE</scope>
    <source>
        <strain evidence="2">18CBH55</strain>
    </source>
</reference>
<dbReference type="GO" id="GO:0042578">
    <property type="term" value="F:phosphoric ester hydrolase activity"/>
    <property type="evidence" value="ECO:0007669"/>
    <property type="project" value="TreeGrafter"/>
</dbReference>
<name>A0A9W6CCT5_9FIRM</name>
<dbReference type="GO" id="GO:0008270">
    <property type="term" value="F:zinc ion binding"/>
    <property type="evidence" value="ECO:0007669"/>
    <property type="project" value="TreeGrafter"/>
</dbReference>
<dbReference type="RefSeq" id="WP_191434045.1">
    <property type="nucleotide sequence ID" value="NZ_BSCH01000002.1"/>
</dbReference>
<reference evidence="2" key="1">
    <citation type="submission" date="2022-11" db="EMBL/GenBank/DDBJ databases">
        <title>Draft genome sequence of Sellimonas catena strain 18CBH55.</title>
        <authorList>
            <person name="Hisatomi A."/>
            <person name="Ohkuma M."/>
            <person name="Sakamoto M."/>
        </authorList>
    </citation>
    <scope>NUCLEOTIDE SEQUENCE</scope>
    <source>
        <strain evidence="2">18CBH55</strain>
    </source>
</reference>
<feature type="domain" description="Polymerase/histidinol phosphatase N-terminal" evidence="1">
    <location>
        <begin position="5"/>
        <end position="79"/>
    </location>
</feature>
<dbReference type="InterPro" id="IPR016195">
    <property type="entry name" value="Pol/histidinol_Pase-like"/>
</dbReference>
<dbReference type="SMART" id="SM00481">
    <property type="entry name" value="POLIIIAc"/>
    <property type="match status" value="1"/>
</dbReference>
<dbReference type="InterPro" id="IPR050243">
    <property type="entry name" value="PHP_phosphatase"/>
</dbReference>
<dbReference type="EMBL" id="BSCH01000002">
    <property type="protein sequence ID" value="GLG88947.1"/>
    <property type="molecule type" value="Genomic_DNA"/>
</dbReference>
<evidence type="ECO:0000313" key="2">
    <source>
        <dbReference type="EMBL" id="GLG88947.1"/>
    </source>
</evidence>
<accession>A0A9W6CCT5</accession>
<dbReference type="Gene3D" id="3.20.20.140">
    <property type="entry name" value="Metal-dependent hydrolases"/>
    <property type="match status" value="1"/>
</dbReference>
<protein>
    <submittedName>
        <fullName evidence="2">Phosphatase</fullName>
    </submittedName>
</protein>
<dbReference type="PANTHER" id="PTHR36928:SF1">
    <property type="entry name" value="PHOSPHATASE YCDX-RELATED"/>
    <property type="match status" value="1"/>
</dbReference>
<organism evidence="2 3">
    <name type="scientific">Sellimonas catena</name>
    <dbReference type="NCBI Taxonomy" id="2994035"/>
    <lineage>
        <taxon>Bacteria</taxon>
        <taxon>Bacillati</taxon>
        <taxon>Bacillota</taxon>
        <taxon>Clostridia</taxon>
        <taxon>Lachnospirales</taxon>
        <taxon>Lachnospiraceae</taxon>
        <taxon>Sellimonas</taxon>
    </lineage>
</organism>
<dbReference type="PANTHER" id="PTHR36928">
    <property type="entry name" value="PHOSPHATASE YCDX-RELATED"/>
    <property type="match status" value="1"/>
</dbReference>